<feature type="chain" id="PRO_5047102142" evidence="1">
    <location>
        <begin position="18"/>
        <end position="227"/>
    </location>
</feature>
<evidence type="ECO:0000313" key="3">
    <source>
        <dbReference type="Proteomes" id="UP001301653"/>
    </source>
</evidence>
<feature type="signal peptide" evidence="1">
    <location>
        <begin position="1"/>
        <end position="17"/>
    </location>
</feature>
<dbReference type="EMBL" id="JAYFUH010000249">
    <property type="protein sequence ID" value="MEA5669259.1"/>
    <property type="molecule type" value="Genomic_DNA"/>
</dbReference>
<dbReference type="Proteomes" id="UP001301653">
    <property type="component" value="Unassembled WGS sequence"/>
</dbReference>
<comment type="caution">
    <text evidence="2">The sequence shown here is derived from an EMBL/GenBank/DDBJ whole genome shotgun (WGS) entry which is preliminary data.</text>
</comment>
<proteinExistence type="predicted"/>
<evidence type="ECO:0000313" key="2">
    <source>
        <dbReference type="EMBL" id="MEA5669259.1"/>
    </source>
</evidence>
<dbReference type="InterPro" id="IPR021381">
    <property type="entry name" value="DUF3011"/>
</dbReference>
<keyword evidence="3" id="KW-1185">Reference proteome</keyword>
<dbReference type="Pfam" id="PF11218">
    <property type="entry name" value="DUF3011"/>
    <property type="match status" value="1"/>
</dbReference>
<sequence length="227" mass="25071">MKGVFGLLLLVSPSLLAAEGGGPDTPAPLVVRCESGEMERVFCPMDVSRGVQMVRQLSTRDCIRETSWGVEGDAIWVSEGCRAEFARRGSSSRVSRRVVRCESKGRYESCPVVLRGAPVRLLRQQSVLPCREGRSWGYDRNEIWVSRGCQGQFEVGAEDGSGFVDVPRRVVCESKGGLRRECGVSVTRRVTLVEQLSSAACREGDSWGWDRFGIWVDKGCRAEFSAD</sequence>
<organism evidence="2 3">
    <name type="scientific">Stenotrophomonas capsici</name>
    <dbReference type="NCBI Taxonomy" id="3110230"/>
    <lineage>
        <taxon>Bacteria</taxon>
        <taxon>Pseudomonadati</taxon>
        <taxon>Pseudomonadota</taxon>
        <taxon>Gammaproteobacteria</taxon>
        <taxon>Lysobacterales</taxon>
        <taxon>Lysobacteraceae</taxon>
        <taxon>Stenotrophomonas</taxon>
    </lineage>
</organism>
<gene>
    <name evidence="2" type="ORF">VA603_17125</name>
</gene>
<protein>
    <submittedName>
        <fullName evidence="2">DUF3011 domain-containing protein</fullName>
    </submittedName>
</protein>
<accession>A0ABU5V7D6</accession>
<keyword evidence="1" id="KW-0732">Signal</keyword>
<evidence type="ECO:0000256" key="1">
    <source>
        <dbReference type="SAM" id="SignalP"/>
    </source>
</evidence>
<name>A0ABU5V7D6_9GAMM</name>
<dbReference type="RefSeq" id="WP_323439541.1">
    <property type="nucleotide sequence ID" value="NZ_JAYFUH010000249.1"/>
</dbReference>
<reference evidence="2 3" key="1">
    <citation type="submission" date="2023-12" db="EMBL/GenBank/DDBJ databases">
        <title>Stenotrophomonas guangdongensis sp. nov., isolated from wilted pepper plants (Capsicum annuum).</title>
        <authorList>
            <person name="Qiu M."/>
            <person name="Li Y."/>
            <person name="Liu Q."/>
            <person name="Zhang X."/>
            <person name="Huang Y."/>
            <person name="Guo R."/>
            <person name="Hu M."/>
            <person name="Zhou J."/>
            <person name="Zhou X."/>
        </authorList>
    </citation>
    <scope>NUCLEOTIDE SEQUENCE [LARGE SCALE GENOMIC DNA]</scope>
    <source>
        <strain evidence="2 3">MH1</strain>
    </source>
</reference>